<reference evidence="1" key="1">
    <citation type="journal article" date="2014" name="Front. Microbiol.">
        <title>High frequency of phylogenetically diverse reductive dehalogenase-homologous genes in deep subseafloor sedimentary metagenomes.</title>
        <authorList>
            <person name="Kawai M."/>
            <person name="Futagami T."/>
            <person name="Toyoda A."/>
            <person name="Takaki Y."/>
            <person name="Nishi S."/>
            <person name="Hori S."/>
            <person name="Arai W."/>
            <person name="Tsubouchi T."/>
            <person name="Morono Y."/>
            <person name="Uchiyama I."/>
            <person name="Ito T."/>
            <person name="Fujiyama A."/>
            <person name="Inagaki F."/>
            <person name="Takami H."/>
        </authorList>
    </citation>
    <scope>NUCLEOTIDE SEQUENCE</scope>
    <source>
        <strain evidence="1">Expedition CK06-06</strain>
    </source>
</reference>
<gene>
    <name evidence="1" type="ORF">S01H4_62539</name>
</gene>
<organism evidence="1">
    <name type="scientific">marine sediment metagenome</name>
    <dbReference type="NCBI Taxonomy" id="412755"/>
    <lineage>
        <taxon>unclassified sequences</taxon>
        <taxon>metagenomes</taxon>
        <taxon>ecological metagenomes</taxon>
    </lineage>
</organism>
<comment type="caution">
    <text evidence="1">The sequence shown here is derived from an EMBL/GenBank/DDBJ whole genome shotgun (WGS) entry which is preliminary data.</text>
</comment>
<sequence>MDFEIQSQYISDEQQDKQNEMVKKAIESDKKVVINSAPTGFGKTHIQLALGKNNPSFLFTPTTKVTFEFLKAHQLQQEENHSALDIGFIIGKGQRDPVMCPLLELDKNRNGFKGISH</sequence>
<dbReference type="Gene3D" id="3.40.50.300">
    <property type="entry name" value="P-loop containing nucleotide triphosphate hydrolases"/>
    <property type="match status" value="1"/>
</dbReference>
<dbReference type="InterPro" id="IPR027417">
    <property type="entry name" value="P-loop_NTPase"/>
</dbReference>
<dbReference type="EMBL" id="BART01037354">
    <property type="protein sequence ID" value="GAH06911.1"/>
    <property type="molecule type" value="Genomic_DNA"/>
</dbReference>
<dbReference type="AlphaFoldDB" id="X1CF25"/>
<evidence type="ECO:0008006" key="2">
    <source>
        <dbReference type="Google" id="ProtNLM"/>
    </source>
</evidence>
<name>X1CF25_9ZZZZ</name>
<evidence type="ECO:0000313" key="1">
    <source>
        <dbReference type="EMBL" id="GAH06911.1"/>
    </source>
</evidence>
<accession>X1CF25</accession>
<proteinExistence type="predicted"/>
<protein>
    <recommendedName>
        <fullName evidence="2">Helicase/UvrB N-terminal domain-containing protein</fullName>
    </recommendedName>
</protein>